<dbReference type="EMBL" id="KU686197">
    <property type="protein sequence ID" value="AOV58512.1"/>
    <property type="molecule type" value="Genomic_DNA"/>
</dbReference>
<dbReference type="InterPro" id="IPR024364">
    <property type="entry name" value="Baseplate_phage_T4-like"/>
</dbReference>
<dbReference type="Proteomes" id="UP000240920">
    <property type="component" value="Segment"/>
</dbReference>
<proteinExistence type="predicted"/>
<dbReference type="EMBL" id="KU686199">
    <property type="protein sequence ID" value="AOV58990.1"/>
    <property type="molecule type" value="Genomic_DNA"/>
</dbReference>
<evidence type="ECO:0000313" key="4">
    <source>
        <dbReference type="Proteomes" id="UP000204537"/>
    </source>
</evidence>
<dbReference type="Pfam" id="PF12322">
    <property type="entry name" value="T4_baseplate"/>
    <property type="match status" value="1"/>
</dbReference>
<reference evidence="4 5" key="1">
    <citation type="journal article" date="2016" name="Virology">
        <title>The genomic content and context of auxiliary metabolic genes in marine cyanomyoviruses.</title>
        <authorList>
            <person name="Crummett L.T."/>
            <person name="Puxty R.J."/>
            <person name="Weihe C."/>
            <person name="Marston M.F."/>
            <person name="Martiny J.B."/>
        </authorList>
    </citation>
    <scope>NUCLEOTIDE SEQUENCE [LARGE SCALE GENOMIC DNA]</scope>
    <source>
        <strain evidence="1">0808SB25</strain>
        <strain evidence="2">0910TB04</strain>
        <strain evidence="3">1010CC42</strain>
    </source>
</reference>
<sequence>MALPKLGVPTYELTLPSTGKTVKYRPFLVKEEKVLLLALESENEKEVIDAVKSTLRACILSRVKVDQLPSFDLEYLFLKIRAAAVGEVIEMTVTCNDDNSTQAKAAINIEDVEVKKQEGHDRKIMLTDEMGIMLNYPSMDRFIESQFLNKDLDPEHIFNFIAEHIDQIFDGEEVYDSTTTTKKEFREFVESLTSKQFEAIQKFYETMPRLTHSFTVMNPNTGNDCEYTLEGLQSFFA</sequence>
<gene>
    <name evidence="3" type="ORF">C421010_007</name>
    <name evidence="1" type="ORF">S250808_007</name>
    <name evidence="2" type="ORF">T040910_007</name>
</gene>
<organism evidence="2 5">
    <name type="scientific">Synechococcus phage S-CAM3</name>
    <dbReference type="NCBI Taxonomy" id="1883366"/>
    <lineage>
        <taxon>Viruses</taxon>
        <taxon>Duplodnaviria</taxon>
        <taxon>Heunggongvirae</taxon>
        <taxon>Uroviricota</taxon>
        <taxon>Caudoviricetes</taxon>
        <taxon>Pantevenvirales</taxon>
        <taxon>Kyanoviridae</taxon>
        <taxon>Charybdisvirus</taxon>
        <taxon>Charybdisvirus scam3</taxon>
    </lineage>
</organism>
<evidence type="ECO:0000313" key="3">
    <source>
        <dbReference type="EMBL" id="AOV58990.1"/>
    </source>
</evidence>
<protein>
    <submittedName>
        <fullName evidence="2">Baseplate hub assembly subunit</fullName>
    </submittedName>
</protein>
<dbReference type="Proteomes" id="UP000204537">
    <property type="component" value="Segment"/>
</dbReference>
<evidence type="ECO:0000313" key="1">
    <source>
        <dbReference type="EMBL" id="AOV58512.1"/>
    </source>
</evidence>
<keyword evidence="4" id="KW-1185">Reference proteome</keyword>
<dbReference type="RefSeq" id="YP_009321270.1">
    <property type="nucleotide sequence ID" value="NC_031906.1"/>
</dbReference>
<dbReference type="OrthoDB" id="9468at10239"/>
<dbReference type="GeneID" id="30306297"/>
<evidence type="ECO:0000313" key="5">
    <source>
        <dbReference type="Proteomes" id="UP000240804"/>
    </source>
</evidence>
<name>A0A1D8KJC7_9CAUD</name>
<dbReference type="Proteomes" id="UP000240804">
    <property type="component" value="Segment"/>
</dbReference>
<accession>A0A1D8KJC7</accession>
<evidence type="ECO:0000313" key="2">
    <source>
        <dbReference type="EMBL" id="AOV58751.1"/>
    </source>
</evidence>
<dbReference type="KEGG" id="vg:30306297"/>
<dbReference type="EMBL" id="KU686198">
    <property type="protein sequence ID" value="AOV58751.1"/>
    <property type="molecule type" value="Genomic_DNA"/>
</dbReference>